<proteinExistence type="predicted"/>
<feature type="compositionally biased region" description="Low complexity" evidence="1">
    <location>
        <begin position="116"/>
        <end position="134"/>
    </location>
</feature>
<evidence type="ECO:0000313" key="3">
    <source>
        <dbReference type="Proteomes" id="UP000030645"/>
    </source>
</evidence>
<gene>
    <name evidence="2" type="ORF">L484_009979</name>
</gene>
<evidence type="ECO:0000313" key="2">
    <source>
        <dbReference type="EMBL" id="EXC26158.1"/>
    </source>
</evidence>
<dbReference type="Proteomes" id="UP000030645">
    <property type="component" value="Unassembled WGS sequence"/>
</dbReference>
<reference evidence="3" key="1">
    <citation type="submission" date="2013-01" db="EMBL/GenBank/DDBJ databases">
        <title>Draft Genome Sequence of a Mulberry Tree, Morus notabilis C.K. Schneid.</title>
        <authorList>
            <person name="He N."/>
            <person name="Zhao S."/>
        </authorList>
    </citation>
    <scope>NUCLEOTIDE SEQUENCE</scope>
</reference>
<evidence type="ECO:0000256" key="1">
    <source>
        <dbReference type="SAM" id="MobiDB-lite"/>
    </source>
</evidence>
<dbReference type="EMBL" id="KE346099">
    <property type="protein sequence ID" value="EXC26158.1"/>
    <property type="molecule type" value="Genomic_DNA"/>
</dbReference>
<organism evidence="2 3">
    <name type="scientific">Morus notabilis</name>
    <dbReference type="NCBI Taxonomy" id="981085"/>
    <lineage>
        <taxon>Eukaryota</taxon>
        <taxon>Viridiplantae</taxon>
        <taxon>Streptophyta</taxon>
        <taxon>Embryophyta</taxon>
        <taxon>Tracheophyta</taxon>
        <taxon>Spermatophyta</taxon>
        <taxon>Magnoliopsida</taxon>
        <taxon>eudicotyledons</taxon>
        <taxon>Gunneridae</taxon>
        <taxon>Pentapetalae</taxon>
        <taxon>rosids</taxon>
        <taxon>fabids</taxon>
        <taxon>Rosales</taxon>
        <taxon>Moraceae</taxon>
        <taxon>Moreae</taxon>
        <taxon>Morus</taxon>
    </lineage>
</organism>
<dbReference type="AlphaFoldDB" id="W9S515"/>
<protein>
    <submittedName>
        <fullName evidence="2">Uncharacterized protein</fullName>
    </submittedName>
</protein>
<accession>W9S515</accession>
<name>W9S515_9ROSA</name>
<feature type="region of interest" description="Disordered" evidence="1">
    <location>
        <begin position="105"/>
        <end position="134"/>
    </location>
</feature>
<keyword evidence="3" id="KW-1185">Reference proteome</keyword>
<sequence>MRFPDEVEECSVVNVMDTSALKGLEQELEGEISEVSSQLPCLEARSTGTTRGRQFESLGLFERLCEMHEVVFEGGEKRLKITQKIIPATVARISQESNVKIARFDHSDKDPPEAPTQPSSNNPTPPSSAKDSVSSCLSSLESMISLVELTQHDILEELRLAQKSQKDVWKYMEAQEAVMQRPFRANTKRLHTFPEFPTHVLDPFTSQPTDDTDIVAGADD</sequence>